<dbReference type="Pfam" id="PF03171">
    <property type="entry name" value="2OG-FeII_Oxy"/>
    <property type="match status" value="1"/>
</dbReference>
<comment type="cofactor">
    <cofactor evidence="1">
        <name>Mg(2+)</name>
        <dbReference type="ChEBI" id="CHEBI:18420"/>
    </cofactor>
</comment>
<sequence>MPIAVTPAEPTAAPLPKWQRPAKTTTDLPWAKIKVLDLANFDQPGGKAQLAEELRGAVHDTGFFSLINTGFTPEEVQQQYDIGQAFFALPKDEKDAPGLRCDFTRGHYFGYRPAHEKTLQGTNVLDNIESLNIAKFIPAYEHEPFHPFFEAHRKDIEAFSRKSQALAAKVFTLFSLILELPEDYFSSRHAYDDASEDHLRYMIYRPRPLAEDEKVGRTWSRAHTDFGSLTLLWSQDVAGLQIKTGSGEWQYVPPVDGGIVCNVGDTLDFWSAGYLKSTTHRVTRPPEDQAHIHRLGLFYFVRPGDDVDIKPAPSPLLRRLGLIGAEEDTATAVRGIDYVRARVKNYHDTTDYDDRKGKTFKVGDLEIEDEAAMRLDATDLRYITADEFRVLTATEIGSKNHEVVPSHLIAQLSGLTGGNVNKLCGQLAKRNLIARVVNARYDGYRLTYGGLDYLSLRTFTRRKPASVASVGKKIGVGKESDIYLVRDDAEEKRVLKLHRLGRISFRAIKSKRDYLGKRSSASWMYMSRLSAQKEFTYMKILYDHGFPVPTPIDQSRHCVVMSLIDADPMRAVMQVDDVADLYGQLMELIMRFARSGLIHGDFNEFNILVPRKGKGNGGDPIVIDFPQMVSTRHENAEFFFNRDVNCIRRFFRKRFRFEGATWPVWKDVLAEEEAYEAQERRLKEEAKRADGKAEGEEKAEGAEEATEETAAKVVGDAEEAAEDEEPELRVRLDLLVEASGFGRQLQRELEDYMLEIGDMPNPEVEDNEEEDSEDEDDDEEEEEDDEEADAAAADPDAESSSAAAKLEALRIHRALGNDGNPEDELPEETYTESEEESDSESDSGHSGVAQSDYTQYVRAPRAPRARPNVSKLGAVDELREIVAKDIEQQQRGKSGHHARKGLRKVGNAKGHKWKSSASYLTGQNSAW</sequence>
<feature type="region of interest" description="Disordered" evidence="15">
    <location>
        <begin position="1"/>
        <end position="23"/>
    </location>
</feature>
<dbReference type="InterPro" id="IPR005123">
    <property type="entry name" value="Oxoglu/Fe-dep_dioxygenase_dom"/>
</dbReference>
<evidence type="ECO:0000256" key="5">
    <source>
        <dbReference type="ARBA" id="ARBA00022679"/>
    </source>
</evidence>
<feature type="compositionally biased region" description="Polar residues" evidence="15">
    <location>
        <begin position="915"/>
        <end position="927"/>
    </location>
</feature>
<dbReference type="FunFam" id="1.10.10.10:FF:000053">
    <property type="entry name" value="Serine/threonine-protein kinase RIO2"/>
    <property type="match status" value="1"/>
</dbReference>
<keyword evidence="6" id="KW-0479">Metal-binding</keyword>
<dbReference type="FunFam" id="3.30.200.20:FF:000052">
    <property type="entry name" value="Serine/threonine-protein kinase RIO2"/>
    <property type="match status" value="1"/>
</dbReference>
<dbReference type="Pfam" id="PF09202">
    <property type="entry name" value="Rio2_N"/>
    <property type="match status" value="1"/>
</dbReference>
<dbReference type="GO" id="GO:0005524">
    <property type="term" value="F:ATP binding"/>
    <property type="evidence" value="ECO:0007669"/>
    <property type="project" value="UniProtKB-KW"/>
</dbReference>
<comment type="catalytic activity">
    <reaction evidence="12">
        <text>L-seryl-[protein] + ATP = O-phospho-L-seryl-[protein] + ADP + H(+)</text>
        <dbReference type="Rhea" id="RHEA:17989"/>
        <dbReference type="Rhea" id="RHEA-COMP:9863"/>
        <dbReference type="Rhea" id="RHEA-COMP:11604"/>
        <dbReference type="ChEBI" id="CHEBI:15378"/>
        <dbReference type="ChEBI" id="CHEBI:29999"/>
        <dbReference type="ChEBI" id="CHEBI:30616"/>
        <dbReference type="ChEBI" id="CHEBI:83421"/>
        <dbReference type="ChEBI" id="CHEBI:456216"/>
        <dbReference type="EC" id="2.7.11.1"/>
    </reaction>
</comment>
<dbReference type="GO" id="GO:0004674">
    <property type="term" value="F:protein serine/threonine kinase activity"/>
    <property type="evidence" value="ECO:0007669"/>
    <property type="project" value="UniProtKB-KW"/>
</dbReference>
<evidence type="ECO:0000256" key="7">
    <source>
        <dbReference type="ARBA" id="ARBA00022741"/>
    </source>
</evidence>
<dbReference type="GO" id="GO:0030688">
    <property type="term" value="C:preribosome, small subunit precursor"/>
    <property type="evidence" value="ECO:0007669"/>
    <property type="project" value="TreeGrafter"/>
</dbReference>
<keyword evidence="10" id="KW-0460">Magnesium</keyword>
<dbReference type="GO" id="GO:0030490">
    <property type="term" value="P:maturation of SSU-rRNA"/>
    <property type="evidence" value="ECO:0007669"/>
    <property type="project" value="TreeGrafter"/>
</dbReference>
<dbReference type="SUPFAM" id="SSF46785">
    <property type="entry name" value="Winged helix' DNA-binding domain"/>
    <property type="match status" value="1"/>
</dbReference>
<feature type="compositionally biased region" description="Acidic residues" evidence="15">
    <location>
        <begin position="820"/>
        <end position="841"/>
    </location>
</feature>
<evidence type="ECO:0000256" key="9">
    <source>
        <dbReference type="ARBA" id="ARBA00022840"/>
    </source>
</evidence>
<dbReference type="InterPro" id="IPR027443">
    <property type="entry name" value="IPNS-like_sf"/>
</dbReference>
<dbReference type="InterPro" id="IPR036390">
    <property type="entry name" value="WH_DNA-bd_sf"/>
</dbReference>
<dbReference type="CDD" id="cd05144">
    <property type="entry name" value="RIO2_C"/>
    <property type="match status" value="1"/>
</dbReference>
<evidence type="ECO:0000256" key="6">
    <source>
        <dbReference type="ARBA" id="ARBA00022723"/>
    </source>
</evidence>
<dbReference type="InterPro" id="IPR015285">
    <property type="entry name" value="RIO2_wHTH_N"/>
</dbReference>
<keyword evidence="5" id="KW-0808">Transferase</keyword>
<feature type="domain" description="Fe2OG dioxygenase" evidence="16">
    <location>
        <begin position="195"/>
        <end position="303"/>
    </location>
</feature>
<evidence type="ECO:0000256" key="3">
    <source>
        <dbReference type="ARBA" id="ARBA00012513"/>
    </source>
</evidence>
<dbReference type="Pfam" id="PF01163">
    <property type="entry name" value="RIO1"/>
    <property type="match status" value="1"/>
</dbReference>
<dbReference type="PRINTS" id="PR00682">
    <property type="entry name" value="IPNSYNTHASE"/>
</dbReference>
<feature type="compositionally biased region" description="Basic and acidic residues" evidence="15">
    <location>
        <begin position="874"/>
        <end position="890"/>
    </location>
</feature>
<keyword evidence="7" id="KW-0547">Nucleotide-binding</keyword>
<dbReference type="SUPFAM" id="SSF51197">
    <property type="entry name" value="Clavaminate synthase-like"/>
    <property type="match status" value="1"/>
</dbReference>
<evidence type="ECO:0000259" key="16">
    <source>
        <dbReference type="PROSITE" id="PS51471"/>
    </source>
</evidence>
<dbReference type="SMART" id="SM00090">
    <property type="entry name" value="RIO"/>
    <property type="match status" value="1"/>
</dbReference>
<dbReference type="Proteomes" id="UP000827549">
    <property type="component" value="Chromosome 4"/>
</dbReference>
<dbReference type="InterPro" id="IPR036388">
    <property type="entry name" value="WH-like_DNA-bd_sf"/>
</dbReference>
<evidence type="ECO:0000256" key="2">
    <source>
        <dbReference type="ARBA" id="ARBA00009196"/>
    </source>
</evidence>
<feature type="compositionally biased region" description="Acidic residues" evidence="15">
    <location>
        <begin position="716"/>
        <end position="726"/>
    </location>
</feature>
<keyword evidence="18" id="KW-1185">Reference proteome</keyword>
<dbReference type="EC" id="2.7.11.1" evidence="3"/>
<dbReference type="Gene3D" id="1.10.510.10">
    <property type="entry name" value="Transferase(Phosphotransferase) domain 1"/>
    <property type="match status" value="1"/>
</dbReference>
<dbReference type="InterPro" id="IPR018934">
    <property type="entry name" value="RIO_dom"/>
</dbReference>
<dbReference type="AlphaFoldDB" id="A0AAF1BLA6"/>
<dbReference type="Gene3D" id="3.30.200.20">
    <property type="entry name" value="Phosphorylase Kinase, domain 1"/>
    <property type="match status" value="1"/>
</dbReference>
<reference evidence="17" key="1">
    <citation type="submission" date="2023-10" db="EMBL/GenBank/DDBJ databases">
        <authorList>
            <person name="Noh H."/>
        </authorList>
    </citation>
    <scope>NUCLEOTIDE SEQUENCE</scope>
    <source>
        <strain evidence="17">DUCC4014</strain>
    </source>
</reference>
<feature type="compositionally biased region" description="Basic residues" evidence="15">
    <location>
        <begin position="893"/>
        <end position="903"/>
    </location>
</feature>
<dbReference type="GO" id="GO:0005634">
    <property type="term" value="C:nucleus"/>
    <property type="evidence" value="ECO:0007669"/>
    <property type="project" value="TreeGrafter"/>
</dbReference>
<dbReference type="PROSITE" id="PS51471">
    <property type="entry name" value="FE2OG_OXY"/>
    <property type="match status" value="1"/>
</dbReference>
<gene>
    <name evidence="17" type="primary">rio2</name>
    <name evidence="17" type="ORF">LOC62_04G005481</name>
</gene>
<evidence type="ECO:0000256" key="11">
    <source>
        <dbReference type="ARBA" id="ARBA00047899"/>
    </source>
</evidence>
<feature type="compositionally biased region" description="Acidic residues" evidence="15">
    <location>
        <begin position="763"/>
        <end position="789"/>
    </location>
</feature>
<comment type="similarity">
    <text evidence="2">Belongs to the protein kinase superfamily. RIO-type Ser/Thr kinase family.</text>
</comment>
<comment type="catalytic activity">
    <reaction evidence="11">
        <text>L-threonyl-[protein] + ATP = O-phospho-L-threonyl-[protein] + ADP + H(+)</text>
        <dbReference type="Rhea" id="RHEA:46608"/>
        <dbReference type="Rhea" id="RHEA-COMP:11060"/>
        <dbReference type="Rhea" id="RHEA-COMP:11605"/>
        <dbReference type="ChEBI" id="CHEBI:15378"/>
        <dbReference type="ChEBI" id="CHEBI:30013"/>
        <dbReference type="ChEBI" id="CHEBI:30616"/>
        <dbReference type="ChEBI" id="CHEBI:61977"/>
        <dbReference type="ChEBI" id="CHEBI:456216"/>
        <dbReference type="EC" id="2.7.11.1"/>
    </reaction>
</comment>
<evidence type="ECO:0000313" key="17">
    <source>
        <dbReference type="EMBL" id="WOO81975.1"/>
    </source>
</evidence>
<dbReference type="SUPFAM" id="SSF56112">
    <property type="entry name" value="Protein kinase-like (PK-like)"/>
    <property type="match status" value="1"/>
</dbReference>
<evidence type="ECO:0000256" key="12">
    <source>
        <dbReference type="ARBA" id="ARBA00048679"/>
    </source>
</evidence>
<accession>A0AAF1BLA6</accession>
<evidence type="ECO:0000256" key="1">
    <source>
        <dbReference type="ARBA" id="ARBA00001946"/>
    </source>
</evidence>
<feature type="region of interest" description="Disordered" evidence="15">
    <location>
        <begin position="757"/>
        <end position="927"/>
    </location>
</feature>
<dbReference type="InterPro" id="IPR030484">
    <property type="entry name" value="Rio2"/>
</dbReference>
<evidence type="ECO:0000256" key="13">
    <source>
        <dbReference type="ARBA" id="ARBA00068353"/>
    </source>
</evidence>
<dbReference type="GO" id="GO:0046872">
    <property type="term" value="F:metal ion binding"/>
    <property type="evidence" value="ECO:0007669"/>
    <property type="project" value="UniProtKB-KW"/>
</dbReference>
<dbReference type="GO" id="GO:0005829">
    <property type="term" value="C:cytosol"/>
    <property type="evidence" value="ECO:0007669"/>
    <property type="project" value="TreeGrafter"/>
</dbReference>
<keyword evidence="9" id="KW-0067">ATP-binding</keyword>
<name>A0AAF1BLA6_9TREE</name>
<dbReference type="PANTHER" id="PTHR45852:SF1">
    <property type="entry name" value="SERINE_THREONINE-PROTEIN KINASE RIO2"/>
    <property type="match status" value="1"/>
</dbReference>
<evidence type="ECO:0000256" key="14">
    <source>
        <dbReference type="ARBA" id="ARBA00068837"/>
    </source>
</evidence>
<evidence type="ECO:0000313" key="18">
    <source>
        <dbReference type="Proteomes" id="UP000827549"/>
    </source>
</evidence>
<dbReference type="PANTHER" id="PTHR45852">
    <property type="entry name" value="SER/THR-PROTEIN KINASE RIO2"/>
    <property type="match status" value="1"/>
</dbReference>
<organism evidence="17 18">
    <name type="scientific">Vanrija pseudolonga</name>
    <dbReference type="NCBI Taxonomy" id="143232"/>
    <lineage>
        <taxon>Eukaryota</taxon>
        <taxon>Fungi</taxon>
        <taxon>Dikarya</taxon>
        <taxon>Basidiomycota</taxon>
        <taxon>Agaricomycotina</taxon>
        <taxon>Tremellomycetes</taxon>
        <taxon>Trichosporonales</taxon>
        <taxon>Trichosporonaceae</taxon>
        <taxon>Vanrija</taxon>
    </lineage>
</organism>
<dbReference type="GeneID" id="87808710"/>
<feature type="compositionally biased region" description="Low complexity" evidence="15">
    <location>
        <begin position="790"/>
        <end position="806"/>
    </location>
</feature>
<keyword evidence="4" id="KW-0723">Serine/threonine-protein kinase</keyword>
<dbReference type="Pfam" id="PF14226">
    <property type="entry name" value="DIOX_N"/>
    <property type="match status" value="1"/>
</dbReference>
<evidence type="ECO:0000256" key="4">
    <source>
        <dbReference type="ARBA" id="ARBA00022527"/>
    </source>
</evidence>
<evidence type="ECO:0000256" key="8">
    <source>
        <dbReference type="ARBA" id="ARBA00022777"/>
    </source>
</evidence>
<dbReference type="PROSITE" id="PS01245">
    <property type="entry name" value="RIO1"/>
    <property type="match status" value="1"/>
</dbReference>
<keyword evidence="8 17" id="KW-0418">Kinase</keyword>
<proteinExistence type="inferred from homology"/>
<dbReference type="InterPro" id="IPR000687">
    <property type="entry name" value="RIO_kinase"/>
</dbReference>
<protein>
    <recommendedName>
        <fullName evidence="13">Serine/threonine-protein kinase RIO2</fullName>
        <ecNumber evidence="3">2.7.11.1</ecNumber>
    </recommendedName>
    <alternativeName>
        <fullName evidence="14">Serine/threonine-protein kinase rio2</fullName>
    </alternativeName>
</protein>
<evidence type="ECO:0000256" key="10">
    <source>
        <dbReference type="ARBA" id="ARBA00022842"/>
    </source>
</evidence>
<dbReference type="InterPro" id="IPR026992">
    <property type="entry name" value="DIOX_N"/>
</dbReference>
<dbReference type="EMBL" id="CP086717">
    <property type="protein sequence ID" value="WOO81975.1"/>
    <property type="molecule type" value="Genomic_DNA"/>
</dbReference>
<evidence type="ECO:0000256" key="15">
    <source>
        <dbReference type="SAM" id="MobiDB-lite"/>
    </source>
</evidence>
<dbReference type="InterPro" id="IPR011009">
    <property type="entry name" value="Kinase-like_dom_sf"/>
</dbReference>
<dbReference type="Gene3D" id="2.60.120.330">
    <property type="entry name" value="B-lactam Antibiotic, Isopenicillin N Synthase, Chain"/>
    <property type="match status" value="1"/>
</dbReference>
<dbReference type="InterPro" id="IPR018935">
    <property type="entry name" value="RIO_kinase_CS"/>
</dbReference>
<feature type="compositionally biased region" description="Basic and acidic residues" evidence="15">
    <location>
        <begin position="685"/>
        <end position="701"/>
    </location>
</feature>
<feature type="compositionally biased region" description="Low complexity" evidence="15">
    <location>
        <begin position="858"/>
        <end position="867"/>
    </location>
</feature>
<dbReference type="RefSeq" id="XP_062628007.1">
    <property type="nucleotide sequence ID" value="XM_062772023.1"/>
</dbReference>
<dbReference type="FunFam" id="2.60.120.330:FF:000040">
    <property type="entry name" value="Chromosome 21, whole genome shotgun sequence"/>
    <property type="match status" value="1"/>
</dbReference>
<dbReference type="InterPro" id="IPR044861">
    <property type="entry name" value="IPNS-like_FE2OG_OXY"/>
</dbReference>
<dbReference type="Gene3D" id="1.10.10.10">
    <property type="entry name" value="Winged helix-like DNA-binding domain superfamily/Winged helix DNA-binding domain"/>
    <property type="match status" value="1"/>
</dbReference>
<feature type="region of interest" description="Disordered" evidence="15">
    <location>
        <begin position="685"/>
        <end position="726"/>
    </location>
</feature>